<dbReference type="Pfam" id="PF17164">
    <property type="entry name" value="DUF5122"/>
    <property type="match status" value="11"/>
</dbReference>
<organism evidence="2 3">
    <name type="scientific">Hymenobacter crusticola</name>
    <dbReference type="NCBI Taxonomy" id="1770526"/>
    <lineage>
        <taxon>Bacteria</taxon>
        <taxon>Pseudomonadati</taxon>
        <taxon>Bacteroidota</taxon>
        <taxon>Cytophagia</taxon>
        <taxon>Cytophagales</taxon>
        <taxon>Hymenobacteraceae</taxon>
        <taxon>Hymenobacter</taxon>
    </lineage>
</organism>
<evidence type="ECO:0000313" key="3">
    <source>
        <dbReference type="Proteomes" id="UP000194873"/>
    </source>
</evidence>
<sequence>MGGIGHRKAKVRIELLLHGRKIALGIMNQLKKSTSMKKLIPLSFLLVVSLSGIKQVYAQTVDPTFAPIELMQSGLIYNAIQQPDGKYLVAGGFTQVNGSPATGLARLNADGTLDEAFTTTVACKGSVVRMRVLTDGQILLQNQWGISVGGRTFSSLAKLNADGTLAADFTPGSGPMQAGYAGPVAAMTVQPDGKILLGGLFSSYDGVAANSLVRLNANGSVDQTFTTALNKGFVDSYGRAADVQGVVIQPDGKVLVCGTFENYNNTGRSGLVRLNSDGSLDVSFNPASIGKRVQAVALDSRTNAVVIHTSDGTQQIVRLTSTGQVDNSFNPFGGSNCFYLDYQNDEELAVDASGRVILSGCFADFGGTSGNSYVTRLLPDGQLDAQFAIGKQLNGRVHSVKILANGEILLGGHFSRYGSLRNVNLVRVNDKAELISTFHPAIMQPGQLDEVVQQADGKIIVGGQFWKINGQDAGNLARLNTDGTLDQSFQLAGVNGEVRRIALSSDGRIMVGGEFTSAGTHASPLVARLLTNGSADASFTVLTSAITSTDRENVSALALQSDGSILVGGSSKNIGGYTSALHHLLANGSVDAAYANELENKVRLDIKHIVALPNNQYIINRTDNPTVDIGLTRLNADGSFDNSYVVDPTVYGPLYLDKLLLLPDGKLLVSGDFRKANSGENFSLVRLNSDGSVDNSYALPKIEGLISQLARYPNGQVLVAGTFGYVMVDGKDRGSLIRLNADGSYDASFADVLVGSATGLALQPDGAILLGGYSFKINGQNRGPLVRLVSSSVLAVSSHRAIDHTQAWPNPAHESLQVSLDAAAKPTHLALLDGLGKTIISHAVTKTDLALPVQNLPAGVYLLRVDYADGPVTRRVVVQ</sequence>
<gene>
    <name evidence="2" type="ORF">BXP70_21400</name>
</gene>
<accession>A0A243W8J1</accession>
<proteinExistence type="predicted"/>
<dbReference type="Proteomes" id="UP000194873">
    <property type="component" value="Unassembled WGS sequence"/>
</dbReference>
<dbReference type="NCBIfam" id="TIGR04183">
    <property type="entry name" value="Por_Secre_tail"/>
    <property type="match status" value="1"/>
</dbReference>
<dbReference type="SUPFAM" id="SSF63829">
    <property type="entry name" value="Calcium-dependent phosphotriesterase"/>
    <property type="match status" value="2"/>
</dbReference>
<dbReference type="Pfam" id="PF18962">
    <property type="entry name" value="Por_Secre_tail"/>
    <property type="match status" value="1"/>
</dbReference>
<dbReference type="InterPro" id="IPR013431">
    <property type="entry name" value="Delta_60_rpt"/>
</dbReference>
<protein>
    <recommendedName>
        <fullName evidence="1">Secretion system C-terminal sorting domain-containing protein</fullName>
    </recommendedName>
</protein>
<dbReference type="NCBIfam" id="TIGR02608">
    <property type="entry name" value="delta_60_rpt"/>
    <property type="match status" value="10"/>
</dbReference>
<reference evidence="2 3" key="1">
    <citation type="submission" date="2017-01" db="EMBL/GenBank/DDBJ databases">
        <title>A new Hymenobacter.</title>
        <authorList>
            <person name="Liang Y."/>
            <person name="Feng F."/>
        </authorList>
    </citation>
    <scope>NUCLEOTIDE SEQUENCE [LARGE SCALE GENOMIC DNA]</scope>
    <source>
        <strain evidence="2">MIMBbqt21</strain>
    </source>
</reference>
<dbReference type="AlphaFoldDB" id="A0A243W8J1"/>
<name>A0A243W8J1_9BACT</name>
<dbReference type="EMBL" id="MTSE01000015">
    <property type="protein sequence ID" value="OUJ71638.1"/>
    <property type="molecule type" value="Genomic_DNA"/>
</dbReference>
<dbReference type="PANTHER" id="PTHR42754:SF1">
    <property type="entry name" value="LIPOPROTEIN"/>
    <property type="match status" value="1"/>
</dbReference>
<keyword evidence="3" id="KW-1185">Reference proteome</keyword>
<dbReference type="PANTHER" id="PTHR42754">
    <property type="entry name" value="ENDOGLUCANASE"/>
    <property type="match status" value="1"/>
</dbReference>
<evidence type="ECO:0000313" key="2">
    <source>
        <dbReference type="EMBL" id="OUJ71638.1"/>
    </source>
</evidence>
<dbReference type="InterPro" id="IPR026444">
    <property type="entry name" value="Secre_tail"/>
</dbReference>
<comment type="caution">
    <text evidence="2">The sequence shown here is derived from an EMBL/GenBank/DDBJ whole genome shotgun (WGS) entry which is preliminary data.</text>
</comment>
<feature type="domain" description="Secretion system C-terminal sorting" evidence="1">
    <location>
        <begin position="808"/>
        <end position="878"/>
    </location>
</feature>
<dbReference type="Gene3D" id="2.80.10.50">
    <property type="match status" value="6"/>
</dbReference>
<evidence type="ECO:0000259" key="1">
    <source>
        <dbReference type="Pfam" id="PF18962"/>
    </source>
</evidence>